<keyword evidence="3" id="KW-1185">Reference proteome</keyword>
<proteinExistence type="predicted"/>
<organism evidence="2 3">
    <name type="scientific">Streptomyces laurentii</name>
    <dbReference type="NCBI Taxonomy" id="39478"/>
    <lineage>
        <taxon>Bacteria</taxon>
        <taxon>Bacillati</taxon>
        <taxon>Actinomycetota</taxon>
        <taxon>Actinomycetes</taxon>
        <taxon>Kitasatosporales</taxon>
        <taxon>Streptomycetaceae</taxon>
        <taxon>Streptomyces</taxon>
    </lineage>
</organism>
<gene>
    <name evidence="2" type="ORF">SLA_5087</name>
</gene>
<reference evidence="2 3" key="1">
    <citation type="journal article" date="2016" name="Genome Announc.">
        <title>Complete Genome Sequence of Thiostrepton-Producing Streptomyces laurentii ATCC 31255.</title>
        <authorList>
            <person name="Doi K."/>
            <person name="Fujino Y."/>
            <person name="Nagayoshi Y."/>
            <person name="Ohshima T."/>
            <person name="Ogata S."/>
        </authorList>
    </citation>
    <scope>NUCLEOTIDE SEQUENCE [LARGE SCALE GENOMIC DNA]</scope>
    <source>
        <strain evidence="2 3">ATCC 31255</strain>
    </source>
</reference>
<protein>
    <submittedName>
        <fullName evidence="2">Uncharacterized protein</fullName>
    </submittedName>
</protein>
<name>A0A160P338_STRLU</name>
<feature type="region of interest" description="Disordered" evidence="1">
    <location>
        <begin position="1"/>
        <end position="26"/>
    </location>
</feature>
<accession>A0A160P338</accession>
<evidence type="ECO:0000256" key="1">
    <source>
        <dbReference type="SAM" id="MobiDB-lite"/>
    </source>
</evidence>
<dbReference type="AlphaFoldDB" id="A0A160P338"/>
<sequence length="78" mass="8468">MTGAPPYPGGMAAEVPRTTRDPRAEPLCPACGERRGLVARRHKVLGAWVPEWDVLPCRNPRCELYEAADPAEPSGWAG</sequence>
<dbReference type="EMBL" id="AP017424">
    <property type="protein sequence ID" value="BAU85969.1"/>
    <property type="molecule type" value="Genomic_DNA"/>
</dbReference>
<dbReference type="KEGG" id="slau:SLA_5087"/>
<evidence type="ECO:0000313" key="2">
    <source>
        <dbReference type="EMBL" id="BAU85969.1"/>
    </source>
</evidence>
<evidence type="ECO:0000313" key="3">
    <source>
        <dbReference type="Proteomes" id="UP000217676"/>
    </source>
</evidence>
<dbReference type="Proteomes" id="UP000217676">
    <property type="component" value="Chromosome"/>
</dbReference>